<name>A0A1I8FQZ6_9PLAT</name>
<keyword evidence="5" id="KW-0406">Ion transport</keyword>
<feature type="transmembrane region" description="Helical" evidence="9">
    <location>
        <begin position="427"/>
        <end position="450"/>
    </location>
</feature>
<feature type="transmembrane region" description="Helical" evidence="9">
    <location>
        <begin position="761"/>
        <end position="783"/>
    </location>
</feature>
<keyword evidence="12" id="KW-1185">Reference proteome</keyword>
<dbReference type="Pfam" id="PF18139">
    <property type="entry name" value="LSDAT_euk"/>
    <property type="match status" value="1"/>
</dbReference>
<evidence type="ECO:0000256" key="1">
    <source>
        <dbReference type="ARBA" id="ARBA00004141"/>
    </source>
</evidence>
<evidence type="ECO:0000256" key="2">
    <source>
        <dbReference type="ARBA" id="ARBA00022448"/>
    </source>
</evidence>
<comment type="subcellular location">
    <subcellularLocation>
        <location evidence="1">Membrane</location>
        <topology evidence="1">Multi-pass membrane protein</topology>
    </subcellularLocation>
</comment>
<evidence type="ECO:0000256" key="5">
    <source>
        <dbReference type="ARBA" id="ARBA00023065"/>
    </source>
</evidence>
<evidence type="ECO:0000256" key="6">
    <source>
        <dbReference type="ARBA" id="ARBA00023136"/>
    </source>
</evidence>
<dbReference type="Proteomes" id="UP000095280">
    <property type="component" value="Unplaced"/>
</dbReference>
<dbReference type="InterPro" id="IPR050927">
    <property type="entry name" value="TRPM"/>
</dbReference>
<keyword evidence="2" id="KW-0813">Transport</keyword>
<sequence>RQLSLDAVAGRRCTGLGRARGGADCLAELLVSDLCDLALPDSSGRSALDCAREAGPKARACLRLLESAASAPSAWPPLRLRRLEPARSHGCRDSEPRAWGATCDSALLANNCFGEVEFPGLGNTAQFCRVAQTCSDADISQLLLGCWALSRPSLVLSVHGSDCDKASFKAAWQKGLWKTAAGSGAWIVTDCCSGLARKTGQAARDFCDAYGSDSVRAIGVCSWGRSAGREAATRLSLQIRFASDGDSDGSANSLDPNQHLLLVDCAHRDRGCDCCRTDTSWLFRSRFEALLKDWPTLAAGARDSEPKTASRASVQDSTTAEDPAMTSVPLCSVLVGGSCSTCLTSLNSSMRVTGCPLLIIAGTGGLSDLLAQLLAELDTPVPASPRVGGPERPFSALPAAGGLAAAGGCSAGCGDCVSPWLAPRWRLVLAPAGAPPLVLAPLVAGALAGAPGAGALVLAPLVLAPLVLAPLVLALAPLVLAPCLLRELLVDCRQRMEVFTLDVDSASDLDGRILGCLLNSAGGPGGEAAAGGSFNGERLACGNGFWIGATLPKEKVFGQDRCWRDGQLDSFMLAALRENQVGFVKLFVQQGFRLDRFVTVRLLETLYTEDYCSGNESFHAFRACLDAATGLRLLQSLAGKRYKTPYPTEQPHQHEKHLSARQRSSETAFESRAYGILDICASHDESLARENLVRELPQYGDTPSCPWQLIADSIRFVSHSCCVRSCSPFFGAAELSVRRNGPPGSLSSAASRRRIGSPADYLHRLLAFYSSPLLAYIIFLGLYSYTLLFHFRDETFPFCTLWCLPGSAVQLLKTFGKLLCQYESISGYLSSNVERY</sequence>
<evidence type="ECO:0000313" key="12">
    <source>
        <dbReference type="Proteomes" id="UP000095280"/>
    </source>
</evidence>
<feature type="transmembrane region" description="Helical" evidence="9">
    <location>
        <begin position="462"/>
        <end position="485"/>
    </location>
</feature>
<accession>A0A1I8FQZ6</accession>
<dbReference type="PANTHER" id="PTHR13800:SF12">
    <property type="entry name" value="TRANSIENT RECEPTOR POTENTIAL CATION CHANNEL SUBFAMILY M MEMBER-LIKE 2"/>
    <property type="match status" value="1"/>
</dbReference>
<feature type="compositionally biased region" description="Polar residues" evidence="8">
    <location>
        <begin position="310"/>
        <end position="320"/>
    </location>
</feature>
<evidence type="ECO:0000256" key="3">
    <source>
        <dbReference type="ARBA" id="ARBA00022692"/>
    </source>
</evidence>
<proteinExistence type="predicted"/>
<evidence type="ECO:0000259" key="11">
    <source>
        <dbReference type="Pfam" id="PF25508"/>
    </source>
</evidence>
<organism evidence="12 13">
    <name type="scientific">Macrostomum lignano</name>
    <dbReference type="NCBI Taxonomy" id="282301"/>
    <lineage>
        <taxon>Eukaryota</taxon>
        <taxon>Metazoa</taxon>
        <taxon>Spiralia</taxon>
        <taxon>Lophotrochozoa</taxon>
        <taxon>Platyhelminthes</taxon>
        <taxon>Rhabditophora</taxon>
        <taxon>Macrostomorpha</taxon>
        <taxon>Macrostomida</taxon>
        <taxon>Macrostomidae</taxon>
        <taxon>Macrostomum</taxon>
    </lineage>
</organism>
<dbReference type="PANTHER" id="PTHR13800">
    <property type="entry name" value="TRANSIENT RECEPTOR POTENTIAL CATION CHANNEL, SUBFAMILY M, MEMBER 6"/>
    <property type="match status" value="1"/>
</dbReference>
<keyword evidence="4 9" id="KW-1133">Transmembrane helix</keyword>
<evidence type="ECO:0000313" key="13">
    <source>
        <dbReference type="WBParaSite" id="maker-unitig_44886-snap-gene-0.2-mRNA-1"/>
    </source>
</evidence>
<feature type="domain" description="TRPM-like" evidence="11">
    <location>
        <begin position="556"/>
        <end position="609"/>
    </location>
</feature>
<dbReference type="Pfam" id="PF25508">
    <property type="entry name" value="TRPM2"/>
    <property type="match status" value="1"/>
</dbReference>
<dbReference type="GO" id="GO:0005886">
    <property type="term" value="C:plasma membrane"/>
    <property type="evidence" value="ECO:0007669"/>
    <property type="project" value="TreeGrafter"/>
</dbReference>
<evidence type="ECO:0000256" key="9">
    <source>
        <dbReference type="SAM" id="Phobius"/>
    </source>
</evidence>
<reference evidence="13" key="1">
    <citation type="submission" date="2016-11" db="UniProtKB">
        <authorList>
            <consortium name="WormBaseParasite"/>
        </authorList>
    </citation>
    <scope>IDENTIFICATION</scope>
</reference>
<dbReference type="InterPro" id="IPR057366">
    <property type="entry name" value="TRPM-like"/>
</dbReference>
<dbReference type="WBParaSite" id="maker-unitig_44886-snap-gene-0.2-mRNA-1">
    <property type="protein sequence ID" value="maker-unitig_44886-snap-gene-0.2-mRNA-1"/>
    <property type="gene ID" value="maker-unitig_44886-snap-gene-0.2"/>
</dbReference>
<dbReference type="GO" id="GO:0099604">
    <property type="term" value="F:ligand-gated calcium channel activity"/>
    <property type="evidence" value="ECO:0007669"/>
    <property type="project" value="TreeGrafter"/>
</dbReference>
<dbReference type="AlphaFoldDB" id="A0A1I8FQZ6"/>
<keyword evidence="7" id="KW-0407">Ion channel</keyword>
<keyword evidence="3 9" id="KW-0812">Transmembrane</keyword>
<dbReference type="InterPro" id="IPR041491">
    <property type="entry name" value="TRPM_SLOG"/>
</dbReference>
<evidence type="ECO:0000259" key="10">
    <source>
        <dbReference type="Pfam" id="PF18139"/>
    </source>
</evidence>
<evidence type="ECO:0000256" key="8">
    <source>
        <dbReference type="SAM" id="MobiDB-lite"/>
    </source>
</evidence>
<protein>
    <submittedName>
        <fullName evidence="13">LSDAT_euk domain-containing protein</fullName>
    </submittedName>
</protein>
<evidence type="ECO:0000256" key="7">
    <source>
        <dbReference type="ARBA" id="ARBA00023303"/>
    </source>
</evidence>
<feature type="domain" description="TRPM SLOG" evidence="10">
    <location>
        <begin position="125"/>
        <end position="373"/>
    </location>
</feature>
<evidence type="ECO:0000256" key="4">
    <source>
        <dbReference type="ARBA" id="ARBA00022989"/>
    </source>
</evidence>
<feature type="region of interest" description="Disordered" evidence="8">
    <location>
        <begin position="301"/>
        <end position="321"/>
    </location>
</feature>
<keyword evidence="6 9" id="KW-0472">Membrane</keyword>